<proteinExistence type="predicted"/>
<evidence type="ECO:0000313" key="2">
    <source>
        <dbReference type="EMBL" id="MBA0628865.1"/>
    </source>
</evidence>
<gene>
    <name evidence="2" type="ORF">Godav_023504</name>
</gene>
<dbReference type="Gene3D" id="3.30.420.10">
    <property type="entry name" value="Ribonuclease H-like superfamily/Ribonuclease H"/>
    <property type="match status" value="1"/>
</dbReference>
<dbReference type="Proteomes" id="UP000593561">
    <property type="component" value="Unassembled WGS sequence"/>
</dbReference>
<accession>A0A7J8SSR3</accession>
<dbReference type="Pfam" id="PF13456">
    <property type="entry name" value="RVT_3"/>
    <property type="match status" value="1"/>
</dbReference>
<dbReference type="InterPro" id="IPR002156">
    <property type="entry name" value="RNaseH_domain"/>
</dbReference>
<keyword evidence="3" id="KW-1185">Reference proteome</keyword>
<protein>
    <recommendedName>
        <fullName evidence="1">RNase H type-1 domain-containing protein</fullName>
    </recommendedName>
</protein>
<dbReference type="EMBL" id="JABFAC010000011">
    <property type="protein sequence ID" value="MBA0628865.1"/>
    <property type="molecule type" value="Genomic_DNA"/>
</dbReference>
<dbReference type="GO" id="GO:0003676">
    <property type="term" value="F:nucleic acid binding"/>
    <property type="evidence" value="ECO:0007669"/>
    <property type="project" value="InterPro"/>
</dbReference>
<dbReference type="GO" id="GO:0004523">
    <property type="term" value="F:RNA-DNA hybrid ribonuclease activity"/>
    <property type="evidence" value="ECO:0007669"/>
    <property type="project" value="InterPro"/>
</dbReference>
<evidence type="ECO:0000313" key="3">
    <source>
        <dbReference type="Proteomes" id="UP000593561"/>
    </source>
</evidence>
<dbReference type="InterPro" id="IPR044730">
    <property type="entry name" value="RNase_H-like_dom_plant"/>
</dbReference>
<dbReference type="AlphaFoldDB" id="A0A7J8SSR3"/>
<feature type="domain" description="RNase H type-1" evidence="1">
    <location>
        <begin position="50"/>
        <end position="106"/>
    </location>
</feature>
<organism evidence="2 3">
    <name type="scientific">Gossypium davidsonii</name>
    <name type="common">Davidson's cotton</name>
    <name type="synonym">Gossypium klotzschianum subsp. davidsonii</name>
    <dbReference type="NCBI Taxonomy" id="34287"/>
    <lineage>
        <taxon>Eukaryota</taxon>
        <taxon>Viridiplantae</taxon>
        <taxon>Streptophyta</taxon>
        <taxon>Embryophyta</taxon>
        <taxon>Tracheophyta</taxon>
        <taxon>Spermatophyta</taxon>
        <taxon>Magnoliopsida</taxon>
        <taxon>eudicotyledons</taxon>
        <taxon>Gunneridae</taxon>
        <taxon>Pentapetalae</taxon>
        <taxon>rosids</taxon>
        <taxon>malvids</taxon>
        <taxon>Malvales</taxon>
        <taxon>Malvaceae</taxon>
        <taxon>Malvoideae</taxon>
        <taxon>Gossypium</taxon>
    </lineage>
</organism>
<dbReference type="CDD" id="cd06222">
    <property type="entry name" value="RNase_H_like"/>
    <property type="match status" value="1"/>
</dbReference>
<comment type="caution">
    <text evidence="2">The sequence shown here is derived from an EMBL/GenBank/DDBJ whole genome shotgun (WGS) entry which is preliminary data.</text>
</comment>
<dbReference type="InterPro" id="IPR036397">
    <property type="entry name" value="RNaseH_sf"/>
</dbReference>
<evidence type="ECO:0000259" key="1">
    <source>
        <dbReference type="Pfam" id="PF13456"/>
    </source>
</evidence>
<sequence length="123" mass="13516">MVKSGKIPGSRRKLCGRSLGSFKDHKGLGLLFGLLSSRGCSLIWKESDEVSAIARFLESCSMFEAELWGILDGLSILVDRGYDNILVQTDSLEVANAIKEGFTRGSNYSVVFSDSTLEYLPYP</sequence>
<name>A0A7J8SSR3_GOSDV</name>
<dbReference type="SUPFAM" id="SSF53098">
    <property type="entry name" value="Ribonuclease H-like"/>
    <property type="match status" value="1"/>
</dbReference>
<reference evidence="2 3" key="1">
    <citation type="journal article" date="2019" name="Genome Biol. Evol.">
        <title>Insights into the evolution of the New World diploid cottons (Gossypium, subgenus Houzingenia) based on genome sequencing.</title>
        <authorList>
            <person name="Grover C.E."/>
            <person name="Arick M.A. 2nd"/>
            <person name="Thrash A."/>
            <person name="Conover J.L."/>
            <person name="Sanders W.S."/>
            <person name="Peterson D.G."/>
            <person name="Frelichowski J.E."/>
            <person name="Scheffler J.A."/>
            <person name="Scheffler B.E."/>
            <person name="Wendel J.F."/>
        </authorList>
    </citation>
    <scope>NUCLEOTIDE SEQUENCE [LARGE SCALE GENOMIC DNA]</scope>
    <source>
        <strain evidence="2">27</strain>
        <tissue evidence="2">Leaf</tissue>
    </source>
</reference>
<dbReference type="InterPro" id="IPR012337">
    <property type="entry name" value="RNaseH-like_sf"/>
</dbReference>